<dbReference type="PANTHER" id="PTHR33480:SF1">
    <property type="entry name" value="TYR RECOMBINASE DOMAIN-CONTAINING PROTEIN"/>
    <property type="match status" value="1"/>
</dbReference>
<evidence type="ECO:0000256" key="1">
    <source>
        <dbReference type="SAM" id="MobiDB-lite"/>
    </source>
</evidence>
<protein>
    <submittedName>
        <fullName evidence="2">Uncharacterized protein</fullName>
    </submittedName>
</protein>
<accession>A0A6J8EKX8</accession>
<sequence>MAMKLKLGNHSTTKKPAERRKQWEKLVNEGDYAHNNDVHESGKGEIIPKYRSSKEDDVIPCPFCHGMYCKSELWRHYKKCGESENKTEGKEGHESSALKIGPVASGKKRMPTSCRSQVFSDNILDNMRDDHVKAAVLSDPGIIRFGMNMHLDHGNQTHRHVYISNK</sequence>
<dbReference type="PANTHER" id="PTHR33480">
    <property type="entry name" value="SET DOMAIN-CONTAINING PROTEIN-RELATED"/>
    <property type="match status" value="1"/>
</dbReference>
<proteinExistence type="predicted"/>
<dbReference type="AlphaFoldDB" id="A0A6J8EKX8"/>
<dbReference type="Proteomes" id="UP000507470">
    <property type="component" value="Unassembled WGS sequence"/>
</dbReference>
<reference evidence="2 3" key="1">
    <citation type="submission" date="2020-06" db="EMBL/GenBank/DDBJ databases">
        <authorList>
            <person name="Li R."/>
            <person name="Bekaert M."/>
        </authorList>
    </citation>
    <scope>NUCLEOTIDE SEQUENCE [LARGE SCALE GENOMIC DNA]</scope>
    <source>
        <strain evidence="3">wild</strain>
    </source>
</reference>
<organism evidence="2 3">
    <name type="scientific">Mytilus coruscus</name>
    <name type="common">Sea mussel</name>
    <dbReference type="NCBI Taxonomy" id="42192"/>
    <lineage>
        <taxon>Eukaryota</taxon>
        <taxon>Metazoa</taxon>
        <taxon>Spiralia</taxon>
        <taxon>Lophotrochozoa</taxon>
        <taxon>Mollusca</taxon>
        <taxon>Bivalvia</taxon>
        <taxon>Autobranchia</taxon>
        <taxon>Pteriomorphia</taxon>
        <taxon>Mytilida</taxon>
        <taxon>Mytiloidea</taxon>
        <taxon>Mytilidae</taxon>
        <taxon>Mytilinae</taxon>
        <taxon>Mytilus</taxon>
    </lineage>
</organism>
<dbReference type="EMBL" id="CACVKT020009130">
    <property type="protein sequence ID" value="CAC5420382.1"/>
    <property type="molecule type" value="Genomic_DNA"/>
</dbReference>
<keyword evidence="3" id="KW-1185">Reference proteome</keyword>
<evidence type="ECO:0000313" key="2">
    <source>
        <dbReference type="EMBL" id="CAC5420382.1"/>
    </source>
</evidence>
<feature type="region of interest" description="Disordered" evidence="1">
    <location>
        <begin position="1"/>
        <end position="20"/>
    </location>
</feature>
<dbReference type="OrthoDB" id="6160454at2759"/>
<name>A0A6J8EKX8_MYTCO</name>
<evidence type="ECO:0000313" key="3">
    <source>
        <dbReference type="Proteomes" id="UP000507470"/>
    </source>
</evidence>
<gene>
    <name evidence="2" type="ORF">MCOR_52605</name>
</gene>